<evidence type="ECO:0000256" key="2">
    <source>
        <dbReference type="SAM" id="SignalP"/>
    </source>
</evidence>
<accession>A0AAE2CUB4</accession>
<feature type="chain" id="PRO_5042187244" evidence="2">
    <location>
        <begin position="20"/>
        <end position="120"/>
    </location>
</feature>
<evidence type="ECO:0000256" key="1">
    <source>
        <dbReference type="SAM" id="MobiDB-lite"/>
    </source>
</evidence>
<evidence type="ECO:0000313" key="3">
    <source>
        <dbReference type="EMBL" id="KAK4434807.1"/>
    </source>
</evidence>
<comment type="caution">
    <text evidence="3">The sequence shown here is derived from an EMBL/GenBank/DDBJ whole genome shotgun (WGS) entry which is preliminary data.</text>
</comment>
<dbReference type="Proteomes" id="UP001293254">
    <property type="component" value="Unassembled WGS sequence"/>
</dbReference>
<proteinExistence type="predicted"/>
<keyword evidence="2" id="KW-0732">Signal</keyword>
<feature type="signal peptide" evidence="2">
    <location>
        <begin position="1"/>
        <end position="19"/>
    </location>
</feature>
<evidence type="ECO:0000313" key="4">
    <source>
        <dbReference type="Proteomes" id="UP001293254"/>
    </source>
</evidence>
<dbReference type="AlphaFoldDB" id="A0AAE2CUB4"/>
<gene>
    <name evidence="3" type="ORF">Salat_0643600</name>
</gene>
<reference evidence="3" key="1">
    <citation type="submission" date="2020-06" db="EMBL/GenBank/DDBJ databases">
        <authorList>
            <person name="Li T."/>
            <person name="Hu X."/>
            <person name="Zhang T."/>
            <person name="Song X."/>
            <person name="Zhang H."/>
            <person name="Dai N."/>
            <person name="Sheng W."/>
            <person name="Hou X."/>
            <person name="Wei L."/>
        </authorList>
    </citation>
    <scope>NUCLEOTIDE SEQUENCE</scope>
    <source>
        <strain evidence="3">3651</strain>
        <tissue evidence="3">Leaf</tissue>
    </source>
</reference>
<dbReference type="EMBL" id="JACGWO010000002">
    <property type="protein sequence ID" value="KAK4434807.1"/>
    <property type="molecule type" value="Genomic_DNA"/>
</dbReference>
<feature type="region of interest" description="Disordered" evidence="1">
    <location>
        <begin position="34"/>
        <end position="68"/>
    </location>
</feature>
<reference evidence="3" key="2">
    <citation type="journal article" date="2024" name="Plant">
        <title>Genomic evolution and insights into agronomic trait innovations of Sesamum species.</title>
        <authorList>
            <person name="Miao H."/>
            <person name="Wang L."/>
            <person name="Qu L."/>
            <person name="Liu H."/>
            <person name="Sun Y."/>
            <person name="Le M."/>
            <person name="Wang Q."/>
            <person name="Wei S."/>
            <person name="Zheng Y."/>
            <person name="Lin W."/>
            <person name="Duan Y."/>
            <person name="Cao H."/>
            <person name="Xiong S."/>
            <person name="Wang X."/>
            <person name="Wei L."/>
            <person name="Li C."/>
            <person name="Ma Q."/>
            <person name="Ju M."/>
            <person name="Zhao R."/>
            <person name="Li G."/>
            <person name="Mu C."/>
            <person name="Tian Q."/>
            <person name="Mei H."/>
            <person name="Zhang T."/>
            <person name="Gao T."/>
            <person name="Zhang H."/>
        </authorList>
    </citation>
    <scope>NUCLEOTIDE SEQUENCE</scope>
    <source>
        <strain evidence="3">3651</strain>
    </source>
</reference>
<organism evidence="3 4">
    <name type="scientific">Sesamum alatum</name>
    <dbReference type="NCBI Taxonomy" id="300844"/>
    <lineage>
        <taxon>Eukaryota</taxon>
        <taxon>Viridiplantae</taxon>
        <taxon>Streptophyta</taxon>
        <taxon>Embryophyta</taxon>
        <taxon>Tracheophyta</taxon>
        <taxon>Spermatophyta</taxon>
        <taxon>Magnoliopsida</taxon>
        <taxon>eudicotyledons</taxon>
        <taxon>Gunneridae</taxon>
        <taxon>Pentapetalae</taxon>
        <taxon>asterids</taxon>
        <taxon>lamiids</taxon>
        <taxon>Lamiales</taxon>
        <taxon>Pedaliaceae</taxon>
        <taxon>Sesamum</taxon>
    </lineage>
</organism>
<keyword evidence="4" id="KW-1185">Reference proteome</keyword>
<protein>
    <submittedName>
        <fullName evidence="3">Uncharacterized protein</fullName>
    </submittedName>
</protein>
<sequence>MRLPYLLIFSLLFATTFEALVQDFCVVDHPLFAGPAGTPARNPPQQLKTTSSTMTSPPPEAPITTSASTPTWDAQFLALNGLGISIVRLAEADLGSAWRSGGELGESGFDERVMRGCASN</sequence>
<name>A0AAE2CUB4_9LAMI</name>